<dbReference type="GO" id="GO:0005524">
    <property type="term" value="F:ATP binding"/>
    <property type="evidence" value="ECO:0007669"/>
    <property type="project" value="UniProtKB-KW"/>
</dbReference>
<feature type="domain" description="HAMP" evidence="11">
    <location>
        <begin position="147"/>
        <end position="199"/>
    </location>
</feature>
<comment type="catalytic activity">
    <reaction evidence="1">
        <text>ATP + protein L-histidine = ADP + protein N-phospho-L-histidine.</text>
        <dbReference type="EC" id="2.7.13.3"/>
    </reaction>
</comment>
<comment type="subcellular location">
    <subcellularLocation>
        <location evidence="2">Cell membrane</location>
        <topology evidence="2">Multi-pass membrane protein</topology>
    </subcellularLocation>
</comment>
<evidence type="ECO:0000256" key="5">
    <source>
        <dbReference type="ARBA" id="ARBA00022553"/>
    </source>
</evidence>
<sequence>MASLVQLALVFGGFLAVRSWLAVSSANTARVAAALSMLEQALGDDARLLEVQRWLEREWGGRVRLTRVDGTPLSQSPDAPPEFDAETLARVLAGERVEDGDLVSAALPAQAPRLLVRLEFAPVLLPRQVLGGFSVLGLAALAWVLTRTVAQPVRRMVVMAERLASGDLSARTGLTRRDELGALATALDALGGRLQQARLSEQELLANVSHELRTPLARIRVALELAEAGDAEAARDSLRSISTDLGELQQLLDDVFTVARLSTAGGSASLTLRPVHVPLSALLTRVAQRFVELWPTHHLELRDAAGAPMVCVDPVLLRRAVDNLVDNAAKYSDDGTTVRLSVRRRDALLELVVEDQGCGVPPAELGRVFTPFFRGEHVRARGTGGVGLGLTLARRIVEAHGGTLRLESDGVRGTTVRLTLQAL</sequence>
<dbReference type="SMART" id="SM00388">
    <property type="entry name" value="HisKA"/>
    <property type="match status" value="1"/>
</dbReference>
<dbReference type="InterPro" id="IPR003594">
    <property type="entry name" value="HATPase_dom"/>
</dbReference>
<dbReference type="AlphaFoldDB" id="A0A2W5VN95"/>
<dbReference type="InterPro" id="IPR005467">
    <property type="entry name" value="His_kinase_dom"/>
</dbReference>
<dbReference type="PROSITE" id="PS50885">
    <property type="entry name" value="HAMP"/>
    <property type="match status" value="1"/>
</dbReference>
<dbReference type="PROSITE" id="PS50109">
    <property type="entry name" value="HIS_KIN"/>
    <property type="match status" value="1"/>
</dbReference>
<keyword evidence="4" id="KW-0472">Membrane</keyword>
<dbReference type="SMART" id="SM00304">
    <property type="entry name" value="HAMP"/>
    <property type="match status" value="1"/>
</dbReference>
<evidence type="ECO:0000256" key="8">
    <source>
        <dbReference type="ARBA" id="ARBA00022777"/>
    </source>
</evidence>
<dbReference type="InterPro" id="IPR003660">
    <property type="entry name" value="HAMP_dom"/>
</dbReference>
<dbReference type="PANTHER" id="PTHR44936:SF10">
    <property type="entry name" value="SENSOR PROTEIN RSTB"/>
    <property type="match status" value="1"/>
</dbReference>
<evidence type="ECO:0000256" key="2">
    <source>
        <dbReference type="ARBA" id="ARBA00004651"/>
    </source>
</evidence>
<dbReference type="Pfam" id="PF02518">
    <property type="entry name" value="HATPase_c"/>
    <property type="match status" value="1"/>
</dbReference>
<dbReference type="SMART" id="SM00387">
    <property type="entry name" value="HATPase_c"/>
    <property type="match status" value="1"/>
</dbReference>
<keyword evidence="4" id="KW-1003">Cell membrane</keyword>
<evidence type="ECO:0000256" key="9">
    <source>
        <dbReference type="ARBA" id="ARBA00022840"/>
    </source>
</evidence>
<evidence type="ECO:0000256" key="4">
    <source>
        <dbReference type="ARBA" id="ARBA00022475"/>
    </source>
</evidence>
<gene>
    <name evidence="12" type="ORF">DI536_16125</name>
</gene>
<dbReference type="CDD" id="cd00075">
    <property type="entry name" value="HATPase"/>
    <property type="match status" value="1"/>
</dbReference>
<name>A0A2W5VN95_9BACT</name>
<protein>
    <recommendedName>
        <fullName evidence="3">histidine kinase</fullName>
        <ecNumber evidence="3">2.7.13.3</ecNumber>
    </recommendedName>
</protein>
<dbReference type="PRINTS" id="PR00344">
    <property type="entry name" value="BCTRLSENSOR"/>
</dbReference>
<accession>A0A2W5VN95</accession>
<evidence type="ECO:0000256" key="6">
    <source>
        <dbReference type="ARBA" id="ARBA00022679"/>
    </source>
</evidence>
<keyword evidence="9" id="KW-0067">ATP-binding</keyword>
<feature type="domain" description="Histidine kinase" evidence="10">
    <location>
        <begin position="207"/>
        <end position="423"/>
    </location>
</feature>
<dbReference type="InterPro" id="IPR003661">
    <property type="entry name" value="HisK_dim/P_dom"/>
</dbReference>
<dbReference type="FunFam" id="3.30.565.10:FF:000006">
    <property type="entry name" value="Sensor histidine kinase WalK"/>
    <property type="match status" value="1"/>
</dbReference>
<evidence type="ECO:0000259" key="11">
    <source>
        <dbReference type="PROSITE" id="PS50885"/>
    </source>
</evidence>
<keyword evidence="8 12" id="KW-0418">Kinase</keyword>
<evidence type="ECO:0000313" key="13">
    <source>
        <dbReference type="Proteomes" id="UP000249061"/>
    </source>
</evidence>
<dbReference type="EC" id="2.7.13.3" evidence="3"/>
<keyword evidence="6" id="KW-0808">Transferase</keyword>
<dbReference type="SUPFAM" id="SSF47384">
    <property type="entry name" value="Homodimeric domain of signal transducing histidine kinase"/>
    <property type="match status" value="1"/>
</dbReference>
<evidence type="ECO:0000256" key="1">
    <source>
        <dbReference type="ARBA" id="ARBA00000085"/>
    </source>
</evidence>
<dbReference type="InterPro" id="IPR036890">
    <property type="entry name" value="HATPase_C_sf"/>
</dbReference>
<dbReference type="Gene3D" id="3.30.565.10">
    <property type="entry name" value="Histidine kinase-like ATPase, C-terminal domain"/>
    <property type="match status" value="1"/>
</dbReference>
<dbReference type="CDD" id="cd06225">
    <property type="entry name" value="HAMP"/>
    <property type="match status" value="1"/>
</dbReference>
<keyword evidence="7" id="KW-0547">Nucleotide-binding</keyword>
<dbReference type="Pfam" id="PF00672">
    <property type="entry name" value="HAMP"/>
    <property type="match status" value="1"/>
</dbReference>
<evidence type="ECO:0000256" key="7">
    <source>
        <dbReference type="ARBA" id="ARBA00022741"/>
    </source>
</evidence>
<dbReference type="SUPFAM" id="SSF158472">
    <property type="entry name" value="HAMP domain-like"/>
    <property type="match status" value="1"/>
</dbReference>
<evidence type="ECO:0000256" key="3">
    <source>
        <dbReference type="ARBA" id="ARBA00012438"/>
    </source>
</evidence>
<dbReference type="Proteomes" id="UP000249061">
    <property type="component" value="Unassembled WGS sequence"/>
</dbReference>
<comment type="caution">
    <text evidence="12">The sequence shown here is derived from an EMBL/GenBank/DDBJ whole genome shotgun (WGS) entry which is preliminary data.</text>
</comment>
<dbReference type="GO" id="GO:0000155">
    <property type="term" value="F:phosphorelay sensor kinase activity"/>
    <property type="evidence" value="ECO:0007669"/>
    <property type="project" value="InterPro"/>
</dbReference>
<keyword evidence="5" id="KW-0597">Phosphoprotein</keyword>
<evidence type="ECO:0000313" key="12">
    <source>
        <dbReference type="EMBL" id="PZR11861.1"/>
    </source>
</evidence>
<dbReference type="PANTHER" id="PTHR44936">
    <property type="entry name" value="SENSOR PROTEIN CREC"/>
    <property type="match status" value="1"/>
</dbReference>
<evidence type="ECO:0000259" key="10">
    <source>
        <dbReference type="PROSITE" id="PS50109"/>
    </source>
</evidence>
<dbReference type="InterPro" id="IPR050980">
    <property type="entry name" value="2C_sensor_his_kinase"/>
</dbReference>
<dbReference type="EMBL" id="QFQP01000013">
    <property type="protein sequence ID" value="PZR11861.1"/>
    <property type="molecule type" value="Genomic_DNA"/>
</dbReference>
<proteinExistence type="predicted"/>
<dbReference type="CDD" id="cd00082">
    <property type="entry name" value="HisKA"/>
    <property type="match status" value="1"/>
</dbReference>
<reference evidence="12 13" key="1">
    <citation type="submission" date="2017-08" db="EMBL/GenBank/DDBJ databases">
        <title>Infants hospitalized years apart are colonized by the same room-sourced microbial strains.</title>
        <authorList>
            <person name="Brooks B."/>
            <person name="Olm M.R."/>
            <person name="Firek B.A."/>
            <person name="Baker R."/>
            <person name="Thomas B.C."/>
            <person name="Morowitz M.J."/>
            <person name="Banfield J.F."/>
        </authorList>
    </citation>
    <scope>NUCLEOTIDE SEQUENCE [LARGE SCALE GENOMIC DNA]</scope>
    <source>
        <strain evidence="12">S2_003_000_R2_14</strain>
    </source>
</reference>
<dbReference type="SUPFAM" id="SSF55874">
    <property type="entry name" value="ATPase domain of HSP90 chaperone/DNA topoisomerase II/histidine kinase"/>
    <property type="match status" value="1"/>
</dbReference>
<dbReference type="GO" id="GO:0005886">
    <property type="term" value="C:plasma membrane"/>
    <property type="evidence" value="ECO:0007669"/>
    <property type="project" value="UniProtKB-SubCell"/>
</dbReference>
<dbReference type="InterPro" id="IPR004358">
    <property type="entry name" value="Sig_transdc_His_kin-like_C"/>
</dbReference>
<dbReference type="Gene3D" id="1.10.8.500">
    <property type="entry name" value="HAMP domain in histidine kinase"/>
    <property type="match status" value="1"/>
</dbReference>
<organism evidence="12 13">
    <name type="scientific">Archangium gephyra</name>
    <dbReference type="NCBI Taxonomy" id="48"/>
    <lineage>
        <taxon>Bacteria</taxon>
        <taxon>Pseudomonadati</taxon>
        <taxon>Myxococcota</taxon>
        <taxon>Myxococcia</taxon>
        <taxon>Myxococcales</taxon>
        <taxon>Cystobacterineae</taxon>
        <taxon>Archangiaceae</taxon>
        <taxon>Archangium</taxon>
    </lineage>
</organism>
<dbReference type="Pfam" id="PF00512">
    <property type="entry name" value="HisKA"/>
    <property type="match status" value="1"/>
</dbReference>
<dbReference type="Gene3D" id="1.10.287.130">
    <property type="match status" value="1"/>
</dbReference>
<dbReference type="InterPro" id="IPR036097">
    <property type="entry name" value="HisK_dim/P_sf"/>
</dbReference>